<dbReference type="EMBL" id="CP022347">
    <property type="protein sequence ID" value="ASQ30883.1"/>
    <property type="molecule type" value="Genomic_DNA"/>
</dbReference>
<dbReference type="PANTHER" id="PTHR30309">
    <property type="entry name" value="INNER MEMBRANE PROTEIN YGIH"/>
    <property type="match status" value="1"/>
</dbReference>
<evidence type="ECO:0000256" key="6">
    <source>
        <dbReference type="ARBA" id="ARBA00023098"/>
    </source>
</evidence>
<keyword evidence="7 10" id="KW-0472">Membrane</keyword>
<reference evidence="11 12" key="1">
    <citation type="submission" date="2017-07" db="EMBL/GenBank/DDBJ databases">
        <title>Analysis of two Campylobacter avium genomes and identification of a novel hippuricase gene.</title>
        <authorList>
            <person name="Miller W.G."/>
            <person name="Chapman M.H."/>
            <person name="Yee E."/>
            <person name="Revez J."/>
            <person name="Bono J.L."/>
            <person name="Rossi M."/>
        </authorList>
    </citation>
    <scope>NUCLEOTIDE SEQUENCE [LARGE SCALE GENOMIC DNA]</scope>
    <source>
        <strain evidence="11 12">LMG 24591</strain>
    </source>
</reference>
<evidence type="ECO:0000256" key="9">
    <source>
        <dbReference type="ARBA" id="ARBA00023264"/>
    </source>
</evidence>
<evidence type="ECO:0000313" key="12">
    <source>
        <dbReference type="Proteomes" id="UP000201169"/>
    </source>
</evidence>
<accession>A0A222MY29</accession>
<keyword evidence="6 10" id="KW-0443">Lipid metabolism</keyword>
<sequence>MQNYLLFFIGFIVSLVIAFIPAFHEAAFVSHILYGVFAAFVFYYCTFKKLDFNDNKLYLACFLYFLATFAFADMLSFGGINLLLYICVYLFSSIPFGFVLAKVFADVDIKTLGSNSIGATNVLRVVKEKDKALAKKLAFATFALDFLKAFLPILCAKFAGFDDNVLWSIGVFAVVGHCFSFYLSLEGGKGVATGAGVMAVLLPLELLIALCVWFVCIKLFKISSLASLLAALVFITSSFIIHYDMSINTHAPVILICLIVFYKHIPNIKRMIFKEENKFV</sequence>
<evidence type="ECO:0000313" key="11">
    <source>
        <dbReference type="EMBL" id="ASQ30883.1"/>
    </source>
</evidence>
<feature type="transmembrane region" description="Helical" evidence="10">
    <location>
        <begin position="247"/>
        <end position="265"/>
    </location>
</feature>
<feature type="transmembrane region" description="Helical" evidence="10">
    <location>
        <begin position="165"/>
        <end position="185"/>
    </location>
</feature>
<dbReference type="PANTHER" id="PTHR30309:SF0">
    <property type="entry name" value="GLYCEROL-3-PHOSPHATE ACYLTRANSFERASE-RELATED"/>
    <property type="match status" value="1"/>
</dbReference>
<evidence type="ECO:0000256" key="4">
    <source>
        <dbReference type="ARBA" id="ARBA00022692"/>
    </source>
</evidence>
<comment type="pathway">
    <text evidence="10">Lipid metabolism; phospholipid metabolism.</text>
</comment>
<keyword evidence="12" id="KW-1185">Reference proteome</keyword>
<dbReference type="KEGG" id="cavi:CAV_1257"/>
<dbReference type="AlphaFoldDB" id="A0A222MY29"/>
<evidence type="ECO:0000256" key="8">
    <source>
        <dbReference type="ARBA" id="ARBA00023209"/>
    </source>
</evidence>
<keyword evidence="1 10" id="KW-1003">Cell membrane</keyword>
<organism evidence="11 12">
    <name type="scientific">Campylobacter avium LMG 24591</name>
    <dbReference type="NCBI Taxonomy" id="522484"/>
    <lineage>
        <taxon>Bacteria</taxon>
        <taxon>Pseudomonadati</taxon>
        <taxon>Campylobacterota</taxon>
        <taxon>Epsilonproteobacteria</taxon>
        <taxon>Campylobacterales</taxon>
        <taxon>Campylobacteraceae</taxon>
        <taxon>Campylobacter</taxon>
    </lineage>
</organism>
<dbReference type="HAMAP" id="MF_01043">
    <property type="entry name" value="PlsY"/>
    <property type="match status" value="1"/>
</dbReference>
<feature type="transmembrane region" description="Helical" evidence="10">
    <location>
        <begin position="83"/>
        <end position="105"/>
    </location>
</feature>
<dbReference type="GO" id="GO:0043772">
    <property type="term" value="F:acyl-phosphate glycerol-3-phosphate acyltransferase activity"/>
    <property type="evidence" value="ECO:0007669"/>
    <property type="project" value="UniProtKB-UniRule"/>
</dbReference>
<dbReference type="NCBIfam" id="TIGR00023">
    <property type="entry name" value="glycerol-3-phosphate 1-O-acyltransferase PlsY"/>
    <property type="match status" value="1"/>
</dbReference>
<evidence type="ECO:0000256" key="5">
    <source>
        <dbReference type="ARBA" id="ARBA00022989"/>
    </source>
</evidence>
<keyword evidence="4 10" id="KW-0812">Transmembrane</keyword>
<comment type="subunit">
    <text evidence="10">Probably interacts with PlsX.</text>
</comment>
<keyword evidence="11" id="KW-0012">Acyltransferase</keyword>
<feature type="transmembrane region" description="Helical" evidence="10">
    <location>
        <begin position="222"/>
        <end position="241"/>
    </location>
</feature>
<comment type="caution">
    <text evidence="10">Lacks conserved residue(s) required for the propagation of feature annotation.</text>
</comment>
<comment type="subcellular location">
    <subcellularLocation>
        <location evidence="10">Cell membrane</location>
        <topology evidence="10">Multi-pass membrane protein</topology>
    </subcellularLocation>
</comment>
<keyword evidence="3 10" id="KW-0808">Transferase</keyword>
<dbReference type="InterPro" id="IPR003811">
    <property type="entry name" value="G3P_acylTferase_PlsY"/>
</dbReference>
<feature type="transmembrane region" description="Helical" evidence="10">
    <location>
        <begin position="57"/>
        <end position="77"/>
    </location>
</feature>
<dbReference type="Pfam" id="PF02660">
    <property type="entry name" value="G3P_acyltransf"/>
    <property type="match status" value="1"/>
</dbReference>
<keyword evidence="2 10" id="KW-0444">Lipid biosynthesis</keyword>
<keyword evidence="5 10" id="KW-1133">Transmembrane helix</keyword>
<dbReference type="EC" id="2.3.1.275" evidence="10"/>
<comment type="function">
    <text evidence="10">Catalyzes the transfer of an acyl group from acyl-phosphate (acyl-PO(4)) to glycerol-3-phosphate (G3P) to form lysophosphatidic acid (LPA). This enzyme utilizes acyl-phosphate as fatty acyl donor, but not acyl-CoA or acyl-ACP.</text>
</comment>
<dbReference type="Proteomes" id="UP000201169">
    <property type="component" value="Chromosome"/>
</dbReference>
<evidence type="ECO:0000256" key="1">
    <source>
        <dbReference type="ARBA" id="ARBA00022475"/>
    </source>
</evidence>
<feature type="transmembrane region" description="Helical" evidence="10">
    <location>
        <begin position="28"/>
        <end position="45"/>
    </location>
</feature>
<dbReference type="GO" id="GO:0005886">
    <property type="term" value="C:plasma membrane"/>
    <property type="evidence" value="ECO:0007669"/>
    <property type="project" value="UniProtKB-SubCell"/>
</dbReference>
<gene>
    <name evidence="10 11" type="primary">plsY</name>
    <name evidence="11" type="ORF">CAV_1257</name>
</gene>
<evidence type="ECO:0000256" key="2">
    <source>
        <dbReference type="ARBA" id="ARBA00022516"/>
    </source>
</evidence>
<comment type="catalytic activity">
    <reaction evidence="10">
        <text>an acyl phosphate + sn-glycerol 3-phosphate = a 1-acyl-sn-glycero-3-phosphate + phosphate</text>
        <dbReference type="Rhea" id="RHEA:34075"/>
        <dbReference type="ChEBI" id="CHEBI:43474"/>
        <dbReference type="ChEBI" id="CHEBI:57597"/>
        <dbReference type="ChEBI" id="CHEBI:57970"/>
        <dbReference type="ChEBI" id="CHEBI:59918"/>
        <dbReference type="EC" id="2.3.1.275"/>
    </reaction>
</comment>
<name>A0A222MY29_9BACT</name>
<keyword evidence="9 10" id="KW-1208">Phospholipid metabolism</keyword>
<proteinExistence type="inferred from homology"/>
<dbReference type="UniPathway" id="UPA00085"/>
<evidence type="ECO:0000256" key="3">
    <source>
        <dbReference type="ARBA" id="ARBA00022679"/>
    </source>
</evidence>
<evidence type="ECO:0000256" key="10">
    <source>
        <dbReference type="HAMAP-Rule" id="MF_01043"/>
    </source>
</evidence>
<dbReference type="GO" id="GO:0008654">
    <property type="term" value="P:phospholipid biosynthetic process"/>
    <property type="evidence" value="ECO:0007669"/>
    <property type="project" value="UniProtKB-UniRule"/>
</dbReference>
<keyword evidence="8 10" id="KW-0594">Phospholipid biosynthesis</keyword>
<dbReference type="SMART" id="SM01207">
    <property type="entry name" value="G3P_acyltransf"/>
    <property type="match status" value="1"/>
</dbReference>
<feature type="transmembrane region" description="Helical" evidence="10">
    <location>
        <begin position="191"/>
        <end position="215"/>
    </location>
</feature>
<evidence type="ECO:0000256" key="7">
    <source>
        <dbReference type="ARBA" id="ARBA00023136"/>
    </source>
</evidence>
<protein>
    <recommendedName>
        <fullName evidence="10">Glycerol-3-phosphate acyltransferase</fullName>
    </recommendedName>
    <alternativeName>
        <fullName evidence="10">Acyl-PO4 G3P acyltransferase</fullName>
    </alternativeName>
    <alternativeName>
        <fullName evidence="10">Acyl-phosphate--glycerol-3-phosphate acyltransferase</fullName>
    </alternativeName>
    <alternativeName>
        <fullName evidence="10">G3P acyltransferase</fullName>
        <shortName evidence="10">GPAT</shortName>
        <ecNumber evidence="10">2.3.1.275</ecNumber>
    </alternativeName>
    <alternativeName>
        <fullName evidence="10">Lysophosphatidic acid synthase</fullName>
        <shortName evidence="10">LPA synthase</shortName>
    </alternativeName>
</protein>
<comment type="similarity">
    <text evidence="10">Belongs to the PlsY family.</text>
</comment>